<dbReference type="Proteomes" id="UP000184268">
    <property type="component" value="Unassembled WGS sequence"/>
</dbReference>
<evidence type="ECO:0000256" key="1">
    <source>
        <dbReference type="SAM" id="Phobius"/>
    </source>
</evidence>
<sequence>MYETISTLPQTVYIGIGTVIAAFVAGLISVVNTTISKENKISEFRQAWSEAIIDEVSTYISLVSKIHVSWLTSRSKGISGATFLESEVNTIREMQALQHKITLRLHEEKHAKIIEHLKRIDLIICNNNIEQKEADLEHLIESLSSDTKTTIKQEWIKVKLGEIHFIWLRRIGYFLSVSLASLIFSTCLLYIYFMIKQG</sequence>
<dbReference type="EMBL" id="FQXG01000002">
    <property type="protein sequence ID" value="SHH31892.1"/>
    <property type="molecule type" value="Genomic_DNA"/>
</dbReference>
<evidence type="ECO:0000313" key="2">
    <source>
        <dbReference type="EMBL" id="SHH31892.1"/>
    </source>
</evidence>
<dbReference type="AlphaFoldDB" id="A0A1M5RZV4"/>
<evidence type="ECO:0000313" key="3">
    <source>
        <dbReference type="Proteomes" id="UP000184268"/>
    </source>
</evidence>
<dbReference type="RefSeq" id="WP_143165552.1">
    <property type="nucleotide sequence ID" value="NZ_FQXG01000002.1"/>
</dbReference>
<keyword evidence="1" id="KW-1133">Transmembrane helix</keyword>
<keyword evidence="3" id="KW-1185">Reference proteome</keyword>
<gene>
    <name evidence="2" type="ORF">SAMN02745129_1822</name>
</gene>
<name>A0A1M5RZV4_9GAMM</name>
<evidence type="ECO:0008006" key="4">
    <source>
        <dbReference type="Google" id="ProtNLM"/>
    </source>
</evidence>
<keyword evidence="1" id="KW-0472">Membrane</keyword>
<reference evidence="2 3" key="1">
    <citation type="submission" date="2016-11" db="EMBL/GenBank/DDBJ databases">
        <authorList>
            <person name="Jaros S."/>
            <person name="Januszkiewicz K."/>
            <person name="Wedrychowicz H."/>
        </authorList>
    </citation>
    <scope>NUCLEOTIDE SEQUENCE [LARGE SCALE GENOMIC DNA]</scope>
    <source>
        <strain evidence="2 3">DSM 16917</strain>
    </source>
</reference>
<keyword evidence="1" id="KW-0812">Transmembrane</keyword>
<proteinExistence type="predicted"/>
<organism evidence="2 3">
    <name type="scientific">Ferrimonas marina</name>
    <dbReference type="NCBI Taxonomy" id="299255"/>
    <lineage>
        <taxon>Bacteria</taxon>
        <taxon>Pseudomonadati</taxon>
        <taxon>Pseudomonadota</taxon>
        <taxon>Gammaproteobacteria</taxon>
        <taxon>Alteromonadales</taxon>
        <taxon>Ferrimonadaceae</taxon>
        <taxon>Ferrimonas</taxon>
    </lineage>
</organism>
<feature type="transmembrane region" description="Helical" evidence="1">
    <location>
        <begin position="173"/>
        <end position="195"/>
    </location>
</feature>
<accession>A0A1M5RZV4</accession>
<dbReference type="OrthoDB" id="5919045at2"/>
<protein>
    <recommendedName>
        <fullName evidence="4">Four helix bundle sensory module for signal transduction</fullName>
    </recommendedName>
</protein>
<feature type="transmembrane region" description="Helical" evidence="1">
    <location>
        <begin position="12"/>
        <end position="35"/>
    </location>
</feature>